<name>A0A2T2P141_CORCC</name>
<keyword evidence="4" id="KW-1185">Reference proteome</keyword>
<evidence type="ECO:0000313" key="4">
    <source>
        <dbReference type="Proteomes" id="UP000240883"/>
    </source>
</evidence>
<keyword evidence="1" id="KW-0863">Zinc-finger</keyword>
<sequence length="304" mass="33765">MSTNEQPKGVLSTAQNEAARRRYAFFDACHRVKLAQNLSANNVCIRRPSQSSGAAEPANTNPGLALSPNYWLGSSALHQLNLDNPEAFGFEGPSYSSFNTVTPQDLHSVGHYGPTGDIEWGPSNDFTSLPQYAAGGQASITQSSLYTITPDPMTTGFASNFDMNKFMQPSLDFGIHQPMNLEQQNVQVNYSLGEFPFTGIEAQTRTANLAPAQPLATFKQANQAHALRPVRQKSVKGSGISKPQRFECLLPFCKSTFGRGSELRRHLNAHTNEKLRCMKEGCEYKSTRKDKIREHMRKMHQMEF</sequence>
<dbReference type="OrthoDB" id="2687452at2759"/>
<evidence type="ECO:0000259" key="2">
    <source>
        <dbReference type="PROSITE" id="PS50157"/>
    </source>
</evidence>
<gene>
    <name evidence="3" type="ORF">BS50DRAFT_618384</name>
</gene>
<evidence type="ECO:0000256" key="1">
    <source>
        <dbReference type="PROSITE-ProRule" id="PRU00042"/>
    </source>
</evidence>
<proteinExistence type="predicted"/>
<dbReference type="AlphaFoldDB" id="A0A2T2P141"/>
<reference evidence="3 4" key="1">
    <citation type="journal article" date="2018" name="Front. Microbiol.">
        <title>Genome-Wide Analysis of Corynespora cassiicola Leaf Fall Disease Putative Effectors.</title>
        <authorList>
            <person name="Lopez D."/>
            <person name="Ribeiro S."/>
            <person name="Label P."/>
            <person name="Fumanal B."/>
            <person name="Venisse J.S."/>
            <person name="Kohler A."/>
            <person name="de Oliveira R.R."/>
            <person name="Labutti K."/>
            <person name="Lipzen A."/>
            <person name="Lail K."/>
            <person name="Bauer D."/>
            <person name="Ohm R.A."/>
            <person name="Barry K.W."/>
            <person name="Spatafora J."/>
            <person name="Grigoriev I.V."/>
            <person name="Martin F.M."/>
            <person name="Pujade-Renaud V."/>
        </authorList>
    </citation>
    <scope>NUCLEOTIDE SEQUENCE [LARGE SCALE GENOMIC DNA]</scope>
    <source>
        <strain evidence="3 4">Philippines</strain>
    </source>
</reference>
<dbReference type="InterPro" id="IPR036236">
    <property type="entry name" value="Znf_C2H2_sf"/>
</dbReference>
<dbReference type="STRING" id="1448308.A0A2T2P141"/>
<dbReference type="SMART" id="SM00355">
    <property type="entry name" value="ZnF_C2H2"/>
    <property type="match status" value="2"/>
</dbReference>
<evidence type="ECO:0000313" key="3">
    <source>
        <dbReference type="EMBL" id="PSN71349.1"/>
    </source>
</evidence>
<dbReference type="SUPFAM" id="SSF57667">
    <property type="entry name" value="beta-beta-alpha zinc fingers"/>
    <property type="match status" value="1"/>
</dbReference>
<dbReference type="EMBL" id="KZ678131">
    <property type="protein sequence ID" value="PSN71349.1"/>
    <property type="molecule type" value="Genomic_DNA"/>
</dbReference>
<accession>A0A2T2P141</accession>
<keyword evidence="1" id="KW-0862">Zinc</keyword>
<dbReference type="PROSITE" id="PS50157">
    <property type="entry name" value="ZINC_FINGER_C2H2_2"/>
    <property type="match status" value="1"/>
</dbReference>
<dbReference type="Gene3D" id="3.30.160.60">
    <property type="entry name" value="Classic Zinc Finger"/>
    <property type="match status" value="1"/>
</dbReference>
<feature type="domain" description="C2H2-type" evidence="2">
    <location>
        <begin position="246"/>
        <end position="275"/>
    </location>
</feature>
<keyword evidence="1" id="KW-0479">Metal-binding</keyword>
<dbReference type="InterPro" id="IPR013087">
    <property type="entry name" value="Znf_C2H2_type"/>
</dbReference>
<organism evidence="3 4">
    <name type="scientific">Corynespora cassiicola Philippines</name>
    <dbReference type="NCBI Taxonomy" id="1448308"/>
    <lineage>
        <taxon>Eukaryota</taxon>
        <taxon>Fungi</taxon>
        <taxon>Dikarya</taxon>
        <taxon>Ascomycota</taxon>
        <taxon>Pezizomycotina</taxon>
        <taxon>Dothideomycetes</taxon>
        <taxon>Pleosporomycetidae</taxon>
        <taxon>Pleosporales</taxon>
        <taxon>Corynesporascaceae</taxon>
        <taxon>Corynespora</taxon>
    </lineage>
</organism>
<protein>
    <recommendedName>
        <fullName evidence="2">C2H2-type domain-containing protein</fullName>
    </recommendedName>
</protein>
<dbReference type="Proteomes" id="UP000240883">
    <property type="component" value="Unassembled WGS sequence"/>
</dbReference>
<dbReference type="GO" id="GO:0008270">
    <property type="term" value="F:zinc ion binding"/>
    <property type="evidence" value="ECO:0007669"/>
    <property type="project" value="UniProtKB-KW"/>
</dbReference>
<dbReference type="PROSITE" id="PS00028">
    <property type="entry name" value="ZINC_FINGER_C2H2_1"/>
    <property type="match status" value="1"/>
</dbReference>